<dbReference type="SUPFAM" id="SSF53187">
    <property type="entry name" value="Zn-dependent exopeptidases"/>
    <property type="match status" value="1"/>
</dbReference>
<dbReference type="Gene3D" id="3.40.630.10">
    <property type="entry name" value="Zn peptidases"/>
    <property type="match status" value="1"/>
</dbReference>
<dbReference type="GO" id="GO:0008777">
    <property type="term" value="F:acetylornithine deacetylase activity"/>
    <property type="evidence" value="ECO:0007669"/>
    <property type="project" value="TreeGrafter"/>
</dbReference>
<dbReference type="Pfam" id="PF07687">
    <property type="entry name" value="M20_dimer"/>
    <property type="match status" value="1"/>
</dbReference>
<dbReference type="Proteomes" id="UP000526501">
    <property type="component" value="Unassembled WGS sequence"/>
</dbReference>
<evidence type="ECO:0000256" key="5">
    <source>
        <dbReference type="ARBA" id="ARBA00023285"/>
    </source>
</evidence>
<dbReference type="PANTHER" id="PTHR43808:SF31">
    <property type="entry name" value="N-ACETYL-L-CITRULLINE DEACETYLASE"/>
    <property type="match status" value="1"/>
</dbReference>
<evidence type="ECO:0000313" key="7">
    <source>
        <dbReference type="EMBL" id="MBC2605408.1"/>
    </source>
</evidence>
<dbReference type="GO" id="GO:0006526">
    <property type="term" value="P:L-arginine biosynthetic process"/>
    <property type="evidence" value="ECO:0007669"/>
    <property type="project" value="TreeGrafter"/>
</dbReference>
<name>A0A7X1B4C6_9BACT</name>
<reference evidence="7 8" key="1">
    <citation type="submission" date="2020-07" db="EMBL/GenBank/DDBJ databases">
        <authorList>
            <person name="Feng X."/>
        </authorList>
    </citation>
    <scope>NUCLEOTIDE SEQUENCE [LARGE SCALE GENOMIC DNA]</scope>
    <source>
        <strain evidence="7 8">JCM23202</strain>
    </source>
</reference>
<dbReference type="InterPro" id="IPR036264">
    <property type="entry name" value="Bact_exopeptidase_dim_dom"/>
</dbReference>
<evidence type="ECO:0000256" key="1">
    <source>
        <dbReference type="ARBA" id="ARBA00001947"/>
    </source>
</evidence>
<evidence type="ECO:0000313" key="8">
    <source>
        <dbReference type="Proteomes" id="UP000526501"/>
    </source>
</evidence>
<dbReference type="InterPro" id="IPR002933">
    <property type="entry name" value="Peptidase_M20"/>
</dbReference>
<dbReference type="EMBL" id="JACHVC010000006">
    <property type="protein sequence ID" value="MBC2605408.1"/>
    <property type="molecule type" value="Genomic_DNA"/>
</dbReference>
<keyword evidence="4" id="KW-0862">Zinc</keyword>
<evidence type="ECO:0000259" key="6">
    <source>
        <dbReference type="Pfam" id="PF07687"/>
    </source>
</evidence>
<comment type="cofactor">
    <cofactor evidence="1">
        <name>Zn(2+)</name>
        <dbReference type="ChEBI" id="CHEBI:29105"/>
    </cofactor>
</comment>
<dbReference type="SUPFAM" id="SSF55031">
    <property type="entry name" value="Bacterial exopeptidase dimerisation domain"/>
    <property type="match status" value="1"/>
</dbReference>
<accession>A0A7X1B4C6</accession>
<comment type="caution">
    <text evidence="7">The sequence shown here is derived from an EMBL/GenBank/DDBJ whole genome shotgun (WGS) entry which is preliminary data.</text>
</comment>
<organism evidence="7 8">
    <name type="scientific">Pelagicoccus albus</name>
    <dbReference type="NCBI Taxonomy" id="415222"/>
    <lineage>
        <taxon>Bacteria</taxon>
        <taxon>Pseudomonadati</taxon>
        <taxon>Verrucomicrobiota</taxon>
        <taxon>Opitutia</taxon>
        <taxon>Puniceicoccales</taxon>
        <taxon>Pelagicoccaceae</taxon>
        <taxon>Pelagicoccus</taxon>
    </lineage>
</organism>
<dbReference type="InterPro" id="IPR001261">
    <property type="entry name" value="ArgE/DapE_CS"/>
</dbReference>
<evidence type="ECO:0000256" key="4">
    <source>
        <dbReference type="ARBA" id="ARBA00022833"/>
    </source>
</evidence>
<dbReference type="PROSITE" id="PS00758">
    <property type="entry name" value="ARGE_DAPE_CPG2_1"/>
    <property type="match status" value="1"/>
</dbReference>
<dbReference type="InterPro" id="IPR050072">
    <property type="entry name" value="Peptidase_M20A"/>
</dbReference>
<keyword evidence="5" id="KW-0170">Cobalt</keyword>
<protein>
    <submittedName>
        <fullName evidence="7">M20 family metallopeptidase</fullName>
    </submittedName>
</protein>
<dbReference type="GO" id="GO:0046872">
    <property type="term" value="F:metal ion binding"/>
    <property type="evidence" value="ECO:0007669"/>
    <property type="project" value="UniProtKB-KW"/>
</dbReference>
<sequence>MIRTYDEKNALELLKSLVEIDSVNPVYGGPGEGELADFVENWLETRGIASHRQPVLPGRDNIYCRIGPRDAPALLLEAHMDTVGVEGWKTGDPHELRVEGNRFYGRGSCDTKGSLACFLLTLERFAREPEKLNRALVFAASVDEESKQIGAVELAKLSESLKIKWAITGEPTRSDVIARHKGFGRYLVSVTGKAAHASTPDLGENAVYKGARLCQKFEEHAAELRCKPADGEIELGTLNVGAIRGGVGFNIVPDLCQIDLDRRLGRFESAEAARESLQRICSSETGVGFEVFLERPPLRGEDSDLLVSDMISAAKRVGHMISEREVPYMTNAVAYESVGVPALVFGPGDIAQAHKSDEYIEAGEVVRSVEILESLLLR</sequence>
<keyword evidence="2" id="KW-0479">Metal-binding</keyword>
<dbReference type="InterPro" id="IPR011650">
    <property type="entry name" value="Peptidase_M20_dimer"/>
</dbReference>
<dbReference type="PROSITE" id="PS00759">
    <property type="entry name" value="ARGE_DAPE_CPG2_2"/>
    <property type="match status" value="1"/>
</dbReference>
<keyword evidence="8" id="KW-1185">Reference proteome</keyword>
<dbReference type="AlphaFoldDB" id="A0A7X1B4C6"/>
<evidence type="ECO:0000256" key="3">
    <source>
        <dbReference type="ARBA" id="ARBA00022801"/>
    </source>
</evidence>
<gene>
    <name evidence="7" type="ORF">H5P27_05065</name>
</gene>
<evidence type="ECO:0000256" key="2">
    <source>
        <dbReference type="ARBA" id="ARBA00022723"/>
    </source>
</evidence>
<dbReference type="CDD" id="cd03894">
    <property type="entry name" value="M20_ArgE"/>
    <property type="match status" value="1"/>
</dbReference>
<proteinExistence type="predicted"/>
<dbReference type="Gene3D" id="3.30.70.360">
    <property type="match status" value="1"/>
</dbReference>
<dbReference type="PANTHER" id="PTHR43808">
    <property type="entry name" value="ACETYLORNITHINE DEACETYLASE"/>
    <property type="match status" value="1"/>
</dbReference>
<feature type="domain" description="Peptidase M20 dimerisation" evidence="6">
    <location>
        <begin position="180"/>
        <end position="284"/>
    </location>
</feature>
<dbReference type="Pfam" id="PF01546">
    <property type="entry name" value="Peptidase_M20"/>
    <property type="match status" value="1"/>
</dbReference>
<keyword evidence="3" id="KW-0378">Hydrolase</keyword>
<dbReference type="RefSeq" id="WP_185659287.1">
    <property type="nucleotide sequence ID" value="NZ_CAWPOO010000006.1"/>
</dbReference>